<dbReference type="Proteomes" id="UP000216035">
    <property type="component" value="Unassembled WGS sequence"/>
</dbReference>
<dbReference type="EMBL" id="NOXX01000194">
    <property type="protein sequence ID" value="OYQ44234.1"/>
    <property type="molecule type" value="Genomic_DNA"/>
</dbReference>
<comment type="caution">
    <text evidence="1">The sequence shown here is derived from an EMBL/GenBank/DDBJ whole genome shotgun (WGS) entry which is preliminary data.</text>
</comment>
<evidence type="ECO:0000313" key="2">
    <source>
        <dbReference type="Proteomes" id="UP000216035"/>
    </source>
</evidence>
<gene>
    <name evidence="1" type="ORF">CHX27_07960</name>
</gene>
<name>A0A255ZTH8_9FLAO</name>
<keyword evidence="2" id="KW-1185">Reference proteome</keyword>
<evidence type="ECO:0000313" key="1">
    <source>
        <dbReference type="EMBL" id="OYQ44234.1"/>
    </source>
</evidence>
<reference evidence="1 2" key="1">
    <citation type="submission" date="2017-07" db="EMBL/GenBank/DDBJ databases">
        <title>Flavobacterium cyanobacteriorum sp. nov., isolated from cyanobacterial aggregates in a eutrophic lake.</title>
        <authorList>
            <person name="Cai H."/>
        </authorList>
    </citation>
    <scope>NUCLEOTIDE SEQUENCE [LARGE SCALE GENOMIC DNA]</scope>
    <source>
        <strain evidence="1 2">TH167</strain>
    </source>
</reference>
<sequence length="96" mass="10568">MPAGTQTLMKTNFAGSCPNKNATYNCKISCFEVEFYKDLLLFLGGISRFSLQVHSKIRTSLRHFCASVGRTKLPRALAHLLCVLSVSIAAAGNRFQ</sequence>
<organism evidence="1 2">
    <name type="scientific">Flavobacterium aurantiibacter</name>
    <dbReference type="NCBI Taxonomy" id="2023067"/>
    <lineage>
        <taxon>Bacteria</taxon>
        <taxon>Pseudomonadati</taxon>
        <taxon>Bacteroidota</taxon>
        <taxon>Flavobacteriia</taxon>
        <taxon>Flavobacteriales</taxon>
        <taxon>Flavobacteriaceae</taxon>
        <taxon>Flavobacterium</taxon>
    </lineage>
</organism>
<protein>
    <submittedName>
        <fullName evidence="1">Uncharacterized protein</fullName>
    </submittedName>
</protein>
<proteinExistence type="predicted"/>
<accession>A0A255ZTH8</accession>
<dbReference type="AlphaFoldDB" id="A0A255ZTH8"/>